<dbReference type="Proteomes" id="UP000663722">
    <property type="component" value="Chromosome"/>
</dbReference>
<gene>
    <name evidence="1" type="ORF">dnm_038000</name>
</gene>
<evidence type="ECO:0000313" key="1">
    <source>
        <dbReference type="EMBL" id="QTA87763.1"/>
    </source>
</evidence>
<organism evidence="1 2">
    <name type="scientific">Desulfonema magnum</name>
    <dbReference type="NCBI Taxonomy" id="45655"/>
    <lineage>
        <taxon>Bacteria</taxon>
        <taxon>Pseudomonadati</taxon>
        <taxon>Thermodesulfobacteriota</taxon>
        <taxon>Desulfobacteria</taxon>
        <taxon>Desulfobacterales</taxon>
        <taxon>Desulfococcaceae</taxon>
        <taxon>Desulfonema</taxon>
    </lineage>
</organism>
<dbReference type="KEGG" id="dmm:dnm_038000"/>
<evidence type="ECO:0000313" key="2">
    <source>
        <dbReference type="Proteomes" id="UP000663722"/>
    </source>
</evidence>
<protein>
    <submittedName>
        <fullName evidence="1">Uncharacterized protein</fullName>
    </submittedName>
</protein>
<dbReference type="EMBL" id="CP061800">
    <property type="protein sequence ID" value="QTA87763.1"/>
    <property type="molecule type" value="Genomic_DNA"/>
</dbReference>
<sequence>MRFSVLTTGELNGIHHYLCRTTVFFLFESASRTRGNIKKERLWRIFL</sequence>
<reference evidence="1" key="1">
    <citation type="journal article" date="2021" name="Microb. Physiol.">
        <title>Proteogenomic Insights into the Physiology of Marine, Sulfate-Reducing, Filamentous Desulfonema limicola and Desulfonema magnum.</title>
        <authorList>
            <person name="Schnaars V."/>
            <person name="Wohlbrand L."/>
            <person name="Scheve S."/>
            <person name="Hinrichs C."/>
            <person name="Reinhardt R."/>
            <person name="Rabus R."/>
        </authorList>
    </citation>
    <scope>NUCLEOTIDE SEQUENCE</scope>
    <source>
        <strain evidence="1">4be13</strain>
    </source>
</reference>
<dbReference type="AlphaFoldDB" id="A0A975GPC2"/>
<proteinExistence type="predicted"/>
<accession>A0A975GPC2</accession>
<keyword evidence="2" id="KW-1185">Reference proteome</keyword>
<name>A0A975GPC2_9BACT</name>